<dbReference type="KEGG" id="bsan:CHH28_19275"/>
<feature type="chain" id="PRO_5013302026" description="M23ase beta-sheet core domain-containing protein" evidence="2">
    <location>
        <begin position="19"/>
        <end position="374"/>
    </location>
</feature>
<dbReference type="InterPro" id="IPR050570">
    <property type="entry name" value="Cell_wall_metabolism_enzyme"/>
</dbReference>
<dbReference type="RefSeq" id="WP_094061838.1">
    <property type="nucleotide sequence ID" value="NZ_CP022530.1"/>
</dbReference>
<dbReference type="SUPFAM" id="SSF51261">
    <property type="entry name" value="Duplicated hybrid motif"/>
    <property type="match status" value="1"/>
</dbReference>
<evidence type="ECO:0000313" key="4">
    <source>
        <dbReference type="EMBL" id="ASP40677.1"/>
    </source>
</evidence>
<dbReference type="Pfam" id="PF01551">
    <property type="entry name" value="Peptidase_M23"/>
    <property type="match status" value="1"/>
</dbReference>
<dbReference type="Proteomes" id="UP000202440">
    <property type="component" value="Chromosome"/>
</dbReference>
<feature type="coiled-coil region" evidence="1">
    <location>
        <begin position="157"/>
        <end position="240"/>
    </location>
</feature>
<dbReference type="CDD" id="cd12797">
    <property type="entry name" value="M23_peptidase"/>
    <property type="match status" value="1"/>
</dbReference>
<gene>
    <name evidence="4" type="ORF">CHH28_19275</name>
</gene>
<feature type="domain" description="M23ase beta-sheet core" evidence="3">
    <location>
        <begin position="274"/>
        <end position="367"/>
    </location>
</feature>
<dbReference type="FunFam" id="2.70.70.10:FF:000003">
    <property type="entry name" value="Murein hydrolase activator EnvC"/>
    <property type="match status" value="1"/>
</dbReference>
<dbReference type="AlphaFoldDB" id="A0A222FNT7"/>
<dbReference type="PANTHER" id="PTHR21666">
    <property type="entry name" value="PEPTIDASE-RELATED"/>
    <property type="match status" value="1"/>
</dbReference>
<dbReference type="EMBL" id="CP022530">
    <property type="protein sequence ID" value="ASP40677.1"/>
    <property type="molecule type" value="Genomic_DNA"/>
</dbReference>
<keyword evidence="5" id="KW-1185">Reference proteome</keyword>
<evidence type="ECO:0000259" key="3">
    <source>
        <dbReference type="Pfam" id="PF01551"/>
    </source>
</evidence>
<sequence length="374" mass="43399">MRTVLLAALLLCSALVQADDEAKLKQLQQEINKLQTWLNNARQEYSDLDKALQQSDRDIADLSRRIEQTRDQLQEERESLKKLRQEQGQLRQLQQQHRQHLTEQLQAAARLGNTAPLKVLLNQDDPQQSQRLLRYFQAFNQARTERIEQLIAELQRLATIDQAVQQQQQRLLATEQQLQSKSAQLRDKRQQQQTLMARLQTSMGTEQQRLKRKQADRKRLEQLLQEVEHLLANTARKDDERPFRSQKGKLPMPVAKARVLEAFGSVNRDTKAKRQGWLISSREGQAVQAVHHGRVVFSDWLRGFGLVSIVDHGAGYLSLYAHNQSLFHDVGSWVNRGDVIARSGRNSASEEPRLYFEIRYKGRAQDPATWLKRR</sequence>
<feature type="coiled-coil region" evidence="1">
    <location>
        <begin position="24"/>
        <end position="103"/>
    </location>
</feature>
<dbReference type="InterPro" id="IPR011055">
    <property type="entry name" value="Dup_hybrid_motif"/>
</dbReference>
<dbReference type="Gene3D" id="2.70.70.10">
    <property type="entry name" value="Glucose Permease (Domain IIA)"/>
    <property type="match status" value="1"/>
</dbReference>
<evidence type="ECO:0000256" key="1">
    <source>
        <dbReference type="SAM" id="Coils"/>
    </source>
</evidence>
<evidence type="ECO:0000313" key="5">
    <source>
        <dbReference type="Proteomes" id="UP000202440"/>
    </source>
</evidence>
<keyword evidence="2" id="KW-0732">Signal</keyword>
<dbReference type="Gene3D" id="6.10.250.3150">
    <property type="match status" value="1"/>
</dbReference>
<dbReference type="OrthoDB" id="9784703at2"/>
<feature type="signal peptide" evidence="2">
    <location>
        <begin position="1"/>
        <end position="18"/>
    </location>
</feature>
<accession>A0A222FNT7</accession>
<name>A0A222FNT7_9GAMM</name>
<keyword evidence="1" id="KW-0175">Coiled coil</keyword>
<evidence type="ECO:0000256" key="2">
    <source>
        <dbReference type="SAM" id="SignalP"/>
    </source>
</evidence>
<dbReference type="PANTHER" id="PTHR21666:SF270">
    <property type="entry name" value="MUREIN HYDROLASE ACTIVATOR ENVC"/>
    <property type="match status" value="1"/>
</dbReference>
<organism evidence="4 5">
    <name type="scientific">Bacterioplanes sanyensis</name>
    <dbReference type="NCBI Taxonomy" id="1249553"/>
    <lineage>
        <taxon>Bacteria</taxon>
        <taxon>Pseudomonadati</taxon>
        <taxon>Pseudomonadota</taxon>
        <taxon>Gammaproteobacteria</taxon>
        <taxon>Oceanospirillales</taxon>
        <taxon>Oceanospirillaceae</taxon>
        <taxon>Bacterioplanes</taxon>
    </lineage>
</organism>
<reference evidence="4 5" key="1">
    <citation type="submission" date="2017-07" db="EMBL/GenBank/DDBJ databases">
        <title>Annotated genome sequence of Bacterioplanes sanyensis isolated from Red Sea.</title>
        <authorList>
            <person name="Rehman Z.U."/>
        </authorList>
    </citation>
    <scope>NUCLEOTIDE SEQUENCE [LARGE SCALE GENOMIC DNA]</scope>
    <source>
        <strain evidence="4 5">NV9</strain>
    </source>
</reference>
<dbReference type="InterPro" id="IPR016047">
    <property type="entry name" value="M23ase_b-sheet_dom"/>
</dbReference>
<protein>
    <recommendedName>
        <fullName evidence="3">M23ase beta-sheet core domain-containing protein</fullName>
    </recommendedName>
</protein>
<dbReference type="GO" id="GO:0004222">
    <property type="term" value="F:metalloendopeptidase activity"/>
    <property type="evidence" value="ECO:0007669"/>
    <property type="project" value="TreeGrafter"/>
</dbReference>
<proteinExistence type="predicted"/>